<dbReference type="Gene3D" id="1.10.1040.10">
    <property type="entry name" value="N-(1-d-carboxylethyl)-l-norvaline Dehydrogenase, domain 2"/>
    <property type="match status" value="1"/>
</dbReference>
<feature type="domain" description="3-hydroxyisobutyrate dehydrogenase-like NAD-binding" evidence="5">
    <location>
        <begin position="164"/>
        <end position="283"/>
    </location>
</feature>
<dbReference type="GO" id="GO:0006574">
    <property type="term" value="P:L-valine catabolic process"/>
    <property type="evidence" value="ECO:0007669"/>
    <property type="project" value="TreeGrafter"/>
</dbReference>
<evidence type="ECO:0000256" key="2">
    <source>
        <dbReference type="ARBA" id="ARBA00023027"/>
    </source>
</evidence>
<dbReference type="Gene3D" id="3.40.50.720">
    <property type="entry name" value="NAD(P)-binding Rossmann-like Domain"/>
    <property type="match status" value="1"/>
</dbReference>
<evidence type="ECO:0000259" key="5">
    <source>
        <dbReference type="Pfam" id="PF14833"/>
    </source>
</evidence>
<dbReference type="InterPro" id="IPR015815">
    <property type="entry name" value="HIBADH-related"/>
</dbReference>
<dbReference type="GO" id="GO:0008442">
    <property type="term" value="F:3-hydroxyisobutyrate dehydrogenase activity"/>
    <property type="evidence" value="ECO:0007669"/>
    <property type="project" value="TreeGrafter"/>
</dbReference>
<organism evidence="6 7">
    <name type="scientific">Oceaniradius stylonematis</name>
    <dbReference type="NCBI Taxonomy" id="2184161"/>
    <lineage>
        <taxon>Bacteria</taxon>
        <taxon>Pseudomonadati</taxon>
        <taxon>Pseudomonadota</taxon>
        <taxon>Alphaproteobacteria</taxon>
        <taxon>Hyphomicrobiales</taxon>
        <taxon>Ahrensiaceae</taxon>
        <taxon>Oceaniradius</taxon>
    </lineage>
</organism>
<dbReference type="EMBL" id="QFWV02000004">
    <property type="protein sequence ID" value="RKF07747.1"/>
    <property type="molecule type" value="Genomic_DNA"/>
</dbReference>
<reference evidence="6 7" key="1">
    <citation type="journal article" date="2018" name="Int. J. Syst. Bacteriol.">
        <title>Oceaniradius stylonemae gen. nov., sp. nov., isolated from a red alga, Stylonema cornu-cervi.</title>
        <authorList>
            <person name="Jeong S."/>
        </authorList>
    </citation>
    <scope>NUCLEOTIDE SEQUENCE [LARGE SCALE GENOMIC DNA]</scope>
    <source>
        <strain evidence="6 7">StC1</strain>
    </source>
</reference>
<keyword evidence="2" id="KW-0520">NAD</keyword>
<comment type="caution">
    <text evidence="6">The sequence shown here is derived from an EMBL/GenBank/DDBJ whole genome shotgun (WGS) entry which is preliminary data.</text>
</comment>
<dbReference type="AlphaFoldDB" id="A0A3A8ABR8"/>
<feature type="active site" evidence="3">
    <location>
        <position position="170"/>
    </location>
</feature>
<evidence type="ECO:0000259" key="4">
    <source>
        <dbReference type="Pfam" id="PF03446"/>
    </source>
</evidence>
<evidence type="ECO:0000313" key="7">
    <source>
        <dbReference type="Proteomes" id="UP000246132"/>
    </source>
</evidence>
<dbReference type="Proteomes" id="UP000246132">
    <property type="component" value="Unassembled WGS sequence"/>
</dbReference>
<feature type="domain" description="6-phosphogluconate dehydrogenase NADP-binding" evidence="4">
    <location>
        <begin position="6"/>
        <end position="161"/>
    </location>
</feature>
<dbReference type="InterPro" id="IPR036291">
    <property type="entry name" value="NAD(P)-bd_dom_sf"/>
</dbReference>
<keyword evidence="1" id="KW-0560">Oxidoreductase</keyword>
<evidence type="ECO:0000256" key="3">
    <source>
        <dbReference type="PIRSR" id="PIRSR000103-1"/>
    </source>
</evidence>
<dbReference type="Pfam" id="PF14833">
    <property type="entry name" value="NAD_binding_11"/>
    <property type="match status" value="1"/>
</dbReference>
<dbReference type="InterPro" id="IPR006115">
    <property type="entry name" value="6PGDH_NADP-bd"/>
</dbReference>
<accession>A0A3A8ABR8</accession>
<name>A0A3A8ABR8_9HYPH</name>
<dbReference type="PANTHER" id="PTHR22981">
    <property type="entry name" value="3-HYDROXYISOBUTYRATE DEHYDROGENASE-RELATED"/>
    <property type="match status" value="1"/>
</dbReference>
<protein>
    <submittedName>
        <fullName evidence="6">NAD(P)-dependent oxidoreductase</fullName>
    </submittedName>
</protein>
<dbReference type="PROSITE" id="PS00895">
    <property type="entry name" value="3_HYDROXYISOBUT_DH"/>
    <property type="match status" value="1"/>
</dbReference>
<proteinExistence type="predicted"/>
<dbReference type="GO" id="GO:0050661">
    <property type="term" value="F:NADP binding"/>
    <property type="evidence" value="ECO:0007669"/>
    <property type="project" value="InterPro"/>
</dbReference>
<dbReference type="InterPro" id="IPR013328">
    <property type="entry name" value="6PGD_dom2"/>
</dbReference>
<dbReference type="PIRSF" id="PIRSF000103">
    <property type="entry name" value="HIBADH"/>
    <property type="match status" value="1"/>
</dbReference>
<dbReference type="InterPro" id="IPR008927">
    <property type="entry name" value="6-PGluconate_DH-like_C_sf"/>
</dbReference>
<dbReference type="InterPro" id="IPR029154">
    <property type="entry name" value="HIBADH-like_NADP-bd"/>
</dbReference>
<dbReference type="OrthoDB" id="9812907at2"/>
<dbReference type="SUPFAM" id="SSF48179">
    <property type="entry name" value="6-phosphogluconate dehydrogenase C-terminal domain-like"/>
    <property type="match status" value="1"/>
</dbReference>
<dbReference type="PANTHER" id="PTHR22981:SF84">
    <property type="entry name" value="3-HYDROXYISOBUTYRATE DEHYDROGENASE"/>
    <property type="match status" value="1"/>
</dbReference>
<evidence type="ECO:0000256" key="1">
    <source>
        <dbReference type="ARBA" id="ARBA00023002"/>
    </source>
</evidence>
<dbReference type="GO" id="GO:0051287">
    <property type="term" value="F:NAD binding"/>
    <property type="evidence" value="ECO:0007669"/>
    <property type="project" value="InterPro"/>
</dbReference>
<evidence type="ECO:0000313" key="6">
    <source>
        <dbReference type="EMBL" id="RKF07747.1"/>
    </source>
</evidence>
<sequence>MMSQPVGLIGLGAMGGSMAARLLETGHEVVGYDALPEARERAARVGAVIADHPAAVAKAVDVLILSLPKAQFVDDVMSDVGPHLCKGAVVLDTTTSEPETSRAHETKGAAHGYAFLDAPVSGGPAAARSGAMTMIVGGDGAALEKAKPVLKDLTSKLLHIGPSGAGNVAKIANNLLCAANLALVSEMVHLAARAEVSAADLLAGVNAGSGRSGVSEVNFPRWILNGSYDSGFTMGLMRKDIGLARDLADKFGLDLPAMKAIADIWEESRDRLSDSADFNEIFKYEKSHD</sequence>
<dbReference type="Pfam" id="PF03446">
    <property type="entry name" value="NAD_binding_2"/>
    <property type="match status" value="1"/>
</dbReference>
<dbReference type="SUPFAM" id="SSF51735">
    <property type="entry name" value="NAD(P)-binding Rossmann-fold domains"/>
    <property type="match status" value="1"/>
</dbReference>
<gene>
    <name evidence="6" type="ORF">DEM25_008350</name>
</gene>
<keyword evidence="7" id="KW-1185">Reference proteome</keyword>
<dbReference type="InterPro" id="IPR002204">
    <property type="entry name" value="3-OH-isobutyrate_DH-rel_CS"/>
</dbReference>